<dbReference type="InterPro" id="IPR015944">
    <property type="entry name" value="Gly-tRNA-synth_bsu"/>
</dbReference>
<name>A0A859FDD5_9BACI</name>
<keyword evidence="4 10" id="KW-0436">Ligase</keyword>
<comment type="subcellular location">
    <subcellularLocation>
        <location evidence="1 10">Cytoplasm</location>
    </subcellularLocation>
</comment>
<evidence type="ECO:0000256" key="8">
    <source>
        <dbReference type="ARBA" id="ARBA00023146"/>
    </source>
</evidence>
<evidence type="ECO:0000256" key="5">
    <source>
        <dbReference type="ARBA" id="ARBA00022741"/>
    </source>
</evidence>
<dbReference type="GO" id="GO:0006426">
    <property type="term" value="P:glycyl-tRNA aminoacylation"/>
    <property type="evidence" value="ECO:0007669"/>
    <property type="project" value="UniProtKB-UniRule"/>
</dbReference>
<evidence type="ECO:0000313" key="13">
    <source>
        <dbReference type="Proteomes" id="UP000318138"/>
    </source>
</evidence>
<dbReference type="InterPro" id="IPR008909">
    <property type="entry name" value="DALR_anticod-bd"/>
</dbReference>
<proteinExistence type="inferred from homology"/>
<dbReference type="Proteomes" id="UP000318138">
    <property type="component" value="Chromosome"/>
</dbReference>
<dbReference type="PRINTS" id="PR01045">
    <property type="entry name" value="TRNASYNTHGB"/>
</dbReference>
<evidence type="ECO:0000313" key="12">
    <source>
        <dbReference type="EMBL" id="QKS70868.1"/>
    </source>
</evidence>
<dbReference type="GO" id="GO:0005524">
    <property type="term" value="F:ATP binding"/>
    <property type="evidence" value="ECO:0007669"/>
    <property type="project" value="UniProtKB-UniRule"/>
</dbReference>
<reference evidence="13" key="1">
    <citation type="submission" date="2019-07" db="EMBL/GenBank/DDBJ databases">
        <title>Bacillus alkalisoli sp. nov. isolated from saline soil.</title>
        <authorList>
            <person name="Sun J.-Q."/>
            <person name="Xu L."/>
        </authorList>
    </citation>
    <scope>NUCLEOTIDE SEQUENCE [LARGE SCALE GENOMIC DNA]</scope>
    <source>
        <strain evidence="13">M4U3P1</strain>
    </source>
</reference>
<evidence type="ECO:0000256" key="9">
    <source>
        <dbReference type="ARBA" id="ARBA00047937"/>
    </source>
</evidence>
<keyword evidence="6 10" id="KW-0067">ATP-binding</keyword>
<keyword evidence="3 10" id="KW-0963">Cytoplasm</keyword>
<dbReference type="PROSITE" id="PS50861">
    <property type="entry name" value="AA_TRNA_LIGASE_II_GLYAB"/>
    <property type="match status" value="1"/>
</dbReference>
<dbReference type="GO" id="GO:0006420">
    <property type="term" value="P:arginyl-tRNA aminoacylation"/>
    <property type="evidence" value="ECO:0007669"/>
    <property type="project" value="InterPro"/>
</dbReference>
<dbReference type="EC" id="6.1.1.14" evidence="10"/>
<evidence type="ECO:0000256" key="10">
    <source>
        <dbReference type="HAMAP-Rule" id="MF_00255"/>
    </source>
</evidence>
<evidence type="ECO:0000256" key="2">
    <source>
        <dbReference type="ARBA" id="ARBA00008226"/>
    </source>
</evidence>
<dbReference type="PANTHER" id="PTHR30075">
    <property type="entry name" value="GLYCYL-TRNA SYNTHETASE"/>
    <property type="match status" value="1"/>
</dbReference>
<dbReference type="RefSeq" id="WP_176008903.1">
    <property type="nucleotide sequence ID" value="NZ_CP041372.2"/>
</dbReference>
<dbReference type="GO" id="GO:0005829">
    <property type="term" value="C:cytosol"/>
    <property type="evidence" value="ECO:0007669"/>
    <property type="project" value="TreeGrafter"/>
</dbReference>
<keyword evidence="5 10" id="KW-0547">Nucleotide-binding</keyword>
<dbReference type="HAMAP" id="MF_00255">
    <property type="entry name" value="Gly_tRNA_synth_beta"/>
    <property type="match status" value="1"/>
</dbReference>
<evidence type="ECO:0000256" key="1">
    <source>
        <dbReference type="ARBA" id="ARBA00004496"/>
    </source>
</evidence>
<feature type="domain" description="DALR anticodon binding" evidence="11">
    <location>
        <begin position="584"/>
        <end position="681"/>
    </location>
</feature>
<dbReference type="Pfam" id="PF05746">
    <property type="entry name" value="DALR_1"/>
    <property type="match status" value="1"/>
</dbReference>
<dbReference type="GO" id="GO:0004820">
    <property type="term" value="F:glycine-tRNA ligase activity"/>
    <property type="evidence" value="ECO:0007669"/>
    <property type="project" value="UniProtKB-UniRule"/>
</dbReference>
<keyword evidence="8 10" id="KW-0030">Aminoacyl-tRNA synthetase</keyword>
<keyword evidence="7 10" id="KW-0648">Protein biosynthesis</keyword>
<evidence type="ECO:0000256" key="4">
    <source>
        <dbReference type="ARBA" id="ARBA00022598"/>
    </source>
</evidence>
<comment type="catalytic activity">
    <reaction evidence="9 10">
        <text>tRNA(Gly) + glycine + ATP = glycyl-tRNA(Gly) + AMP + diphosphate</text>
        <dbReference type="Rhea" id="RHEA:16013"/>
        <dbReference type="Rhea" id="RHEA-COMP:9664"/>
        <dbReference type="Rhea" id="RHEA-COMP:9683"/>
        <dbReference type="ChEBI" id="CHEBI:30616"/>
        <dbReference type="ChEBI" id="CHEBI:33019"/>
        <dbReference type="ChEBI" id="CHEBI:57305"/>
        <dbReference type="ChEBI" id="CHEBI:78442"/>
        <dbReference type="ChEBI" id="CHEBI:78522"/>
        <dbReference type="ChEBI" id="CHEBI:456215"/>
        <dbReference type="EC" id="6.1.1.14"/>
    </reaction>
</comment>
<keyword evidence="13" id="KW-1185">Reference proteome</keyword>
<dbReference type="EMBL" id="CP041372">
    <property type="protein sequence ID" value="QKS70868.1"/>
    <property type="molecule type" value="Genomic_DNA"/>
</dbReference>
<dbReference type="InterPro" id="IPR006194">
    <property type="entry name" value="Gly-tRNA-synth_heterodimer"/>
</dbReference>
<evidence type="ECO:0000256" key="7">
    <source>
        <dbReference type="ARBA" id="ARBA00022917"/>
    </source>
</evidence>
<dbReference type="Pfam" id="PF02092">
    <property type="entry name" value="tRNA_synt_2f"/>
    <property type="match status" value="1"/>
</dbReference>
<gene>
    <name evidence="10" type="primary">glyS</name>
    <name evidence="12" type="ORF">FLK61_29515</name>
</gene>
<protein>
    <recommendedName>
        <fullName evidence="10">Glycine--tRNA ligase beta subunit</fullName>
        <ecNumber evidence="10">6.1.1.14</ecNumber>
    </recommendedName>
    <alternativeName>
        <fullName evidence="10">Glycyl-tRNA synthetase beta subunit</fullName>
        <shortName evidence="10">GlyRS</shortName>
    </alternativeName>
</protein>
<dbReference type="SUPFAM" id="SSF109604">
    <property type="entry name" value="HD-domain/PDEase-like"/>
    <property type="match status" value="1"/>
</dbReference>
<evidence type="ECO:0000259" key="11">
    <source>
        <dbReference type="Pfam" id="PF05746"/>
    </source>
</evidence>
<comment type="subunit">
    <text evidence="10">Tetramer of two alpha and two beta subunits.</text>
</comment>
<organism evidence="12 13">
    <name type="scientific">Paenalkalicoccus suaedae</name>
    <dbReference type="NCBI Taxonomy" id="2592382"/>
    <lineage>
        <taxon>Bacteria</taxon>
        <taxon>Bacillati</taxon>
        <taxon>Bacillota</taxon>
        <taxon>Bacilli</taxon>
        <taxon>Bacillales</taxon>
        <taxon>Bacillaceae</taxon>
        <taxon>Paenalkalicoccus</taxon>
    </lineage>
</organism>
<dbReference type="GO" id="GO:0004814">
    <property type="term" value="F:arginine-tRNA ligase activity"/>
    <property type="evidence" value="ECO:0007669"/>
    <property type="project" value="InterPro"/>
</dbReference>
<dbReference type="PANTHER" id="PTHR30075:SF2">
    <property type="entry name" value="GLYCINE--TRNA LIGASE, CHLOROPLASTIC_MITOCHONDRIAL 2"/>
    <property type="match status" value="1"/>
</dbReference>
<comment type="similarity">
    <text evidence="2 10">Belongs to the class-II aminoacyl-tRNA synthetase family.</text>
</comment>
<evidence type="ECO:0000256" key="3">
    <source>
        <dbReference type="ARBA" id="ARBA00022490"/>
    </source>
</evidence>
<dbReference type="NCBIfam" id="TIGR00211">
    <property type="entry name" value="glyS"/>
    <property type="match status" value="1"/>
</dbReference>
<dbReference type="AlphaFoldDB" id="A0A859FDD5"/>
<sequence length="694" mass="78301">MTKTILLEIGLEEMPARFVANAINELQTRTEKWLTDHRLPFETVSTFSTPRRLTIQVKGVPEKQADVETEAKGPAKKIAVDADGNWTKAALGFARGQGATEDDLYMTEVKGVDYVFVKKFIHGESVMTLLPELKKVILSIPFPKNMKWGDKDIRFVRPIKWIVALFDQEIIPFEIAGVETSNHSKGHRFLGQDVTFTHADEYEEVLLKEHVLADATKRKDAIVSQIKDISETNNWIVPIDEDLLEEVTQLVEYPTALSGNFDESFLQVPDKVLITSMREHQRYFPVKDADGNLLPHFITVRNGDHRHIENVQKGNEKVLRARLADAEFFFKEDKKHTLESRLPKLDTIVYHKELGTIADKVARMGTIVDRLTAVTKADEATIKVAKRATVLSKADLVTHMVSEFPELEGEMGEFYARHSGEDEAVAKAIREHYLPKQSGDNPPQTVAGAFVSVADKVDTLVTSFGIGSIPTGSQDPHGLRRQTAAILTIYLAHNWTFDLLAFLENVIDVADESNLLTRSKEEVKQDLVEFFTLRYKNLLKDLGVRYDVAEAALETKLERPDIVVAKASFLMSVLTEDSFKKDVEAYTRVVNISKKASHDTEVNPSQFETDYEKALYEKTVEVKEKVHASMLQANVADAYKLLKSLVPTINDYFDHTMVMAEDETLRQNRLAQMSELAKTVQAVAAFSHLVFHAE</sequence>
<evidence type="ECO:0000256" key="6">
    <source>
        <dbReference type="ARBA" id="ARBA00022840"/>
    </source>
</evidence>
<dbReference type="KEGG" id="psua:FLK61_29515"/>
<accession>A0A859FDD5</accession>